<keyword evidence="1" id="KW-0472">Membrane</keyword>
<keyword evidence="1" id="KW-0812">Transmembrane</keyword>
<geneLocation type="mitochondrion" evidence="2"/>
<dbReference type="AlphaFoldDB" id="A0A1Z2RRV8"/>
<accession>A0A1Z2RRV8</accession>
<reference evidence="2" key="1">
    <citation type="submission" date="2017-02" db="EMBL/GenBank/DDBJ databases">
        <authorList>
            <person name="Peterson S.W."/>
        </authorList>
    </citation>
    <scope>NUCLEOTIDE SEQUENCE</scope>
</reference>
<evidence type="ECO:0000256" key="1">
    <source>
        <dbReference type="SAM" id="Phobius"/>
    </source>
</evidence>
<sequence>MPQMAPMWWMSIMALTVMMLIITMMVNYFNTIKIISKKSSMTFKKMSWTW</sequence>
<gene>
    <name evidence="2" type="primary">ATP8</name>
</gene>
<keyword evidence="1" id="KW-1133">Transmembrane helix</keyword>
<feature type="transmembrane region" description="Helical" evidence="1">
    <location>
        <begin position="6"/>
        <end position="29"/>
    </location>
</feature>
<evidence type="ECO:0000313" key="2">
    <source>
        <dbReference type="EMBL" id="ASA46945.1"/>
    </source>
</evidence>
<keyword evidence="2" id="KW-0496">Mitochondrion</keyword>
<protein>
    <submittedName>
        <fullName evidence="2">ATP synthase F0 subunit 8</fullName>
    </submittedName>
</protein>
<name>A0A1Z2RRV8_9HEMI</name>
<organism evidence="2">
    <name type="scientific">Kolla paulula</name>
    <dbReference type="NCBI Taxonomy" id="700811"/>
    <lineage>
        <taxon>Eukaryota</taxon>
        <taxon>Metazoa</taxon>
        <taxon>Ecdysozoa</taxon>
        <taxon>Arthropoda</taxon>
        <taxon>Hexapoda</taxon>
        <taxon>Insecta</taxon>
        <taxon>Pterygota</taxon>
        <taxon>Neoptera</taxon>
        <taxon>Paraneoptera</taxon>
        <taxon>Hemiptera</taxon>
        <taxon>Auchenorrhyncha</taxon>
        <taxon>Membracoidea</taxon>
        <taxon>Cicadellidae</taxon>
        <taxon>Cicadellinae</taxon>
        <taxon>Cicadellini</taxon>
        <taxon>Kolla</taxon>
    </lineage>
</organism>
<proteinExistence type="predicted"/>
<dbReference type="EMBL" id="KY680277">
    <property type="protein sequence ID" value="ASA46945.1"/>
    <property type="molecule type" value="Genomic_DNA"/>
</dbReference>